<organism evidence="2 3">
    <name type="scientific">Spirodela intermedia</name>
    <name type="common">Intermediate duckweed</name>
    <dbReference type="NCBI Taxonomy" id="51605"/>
    <lineage>
        <taxon>Eukaryota</taxon>
        <taxon>Viridiplantae</taxon>
        <taxon>Streptophyta</taxon>
        <taxon>Embryophyta</taxon>
        <taxon>Tracheophyta</taxon>
        <taxon>Spermatophyta</taxon>
        <taxon>Magnoliopsida</taxon>
        <taxon>Liliopsida</taxon>
        <taxon>Araceae</taxon>
        <taxon>Lemnoideae</taxon>
        <taxon>Spirodela</taxon>
    </lineage>
</organism>
<keyword evidence="3" id="KW-1185">Reference proteome</keyword>
<gene>
    <name evidence="2" type="ORF">SI7747_UN021455</name>
</gene>
<evidence type="ECO:0000256" key="1">
    <source>
        <dbReference type="SAM" id="MobiDB-lite"/>
    </source>
</evidence>
<dbReference type="EMBL" id="CACRZD030000222">
    <property type="protein sequence ID" value="CAA6675113.1"/>
    <property type="molecule type" value="Genomic_DNA"/>
</dbReference>
<comment type="caution">
    <text evidence="2">The sequence shown here is derived from an EMBL/GenBank/DDBJ whole genome shotgun (WGS) entry which is preliminary data.</text>
</comment>
<sequence>MAERFVAATWRRMGSSLVTSLSGTRREIWSHRTALEKGSRMPSAMTTGTHPTATDSTSRGLHGAHPRGHRQKTDRAISDRNPSCRFLFRKNRRSPP</sequence>
<accession>A0ABN7EB32</accession>
<feature type="compositionally biased region" description="Polar residues" evidence="1">
    <location>
        <begin position="44"/>
        <end position="59"/>
    </location>
</feature>
<name>A0ABN7EB32_SPIIN</name>
<evidence type="ECO:0000313" key="3">
    <source>
        <dbReference type="Proteomes" id="UP001189122"/>
    </source>
</evidence>
<protein>
    <submittedName>
        <fullName evidence="2">Uncharacterized protein</fullName>
    </submittedName>
</protein>
<feature type="region of interest" description="Disordered" evidence="1">
    <location>
        <begin position="34"/>
        <end position="96"/>
    </location>
</feature>
<feature type="compositionally biased region" description="Basic residues" evidence="1">
    <location>
        <begin position="87"/>
        <end position="96"/>
    </location>
</feature>
<evidence type="ECO:0000313" key="2">
    <source>
        <dbReference type="EMBL" id="CAA6675113.1"/>
    </source>
</evidence>
<dbReference type="Proteomes" id="UP001189122">
    <property type="component" value="Unassembled WGS sequence"/>
</dbReference>
<reference evidence="3" key="1">
    <citation type="journal article" date="2020" name="Sci. Rep.">
        <title>Chromosome-scale genome assembly for the duckweed Spirodela intermedia, integrating cytogenetic maps, PacBio and Oxford Nanopore libraries.</title>
        <authorList>
            <person name="Hoang P.T.N."/>
            <person name="Fiebig A."/>
            <person name="Novak P."/>
            <person name="Macas J."/>
            <person name="Cao H.X."/>
            <person name="Stepanenko A."/>
            <person name="Chen G."/>
            <person name="Borisjuk N."/>
            <person name="Scholz U."/>
            <person name="Schubert I."/>
        </authorList>
    </citation>
    <scope>NUCLEOTIDE SEQUENCE [LARGE SCALE GENOMIC DNA]</scope>
</reference>
<proteinExistence type="predicted"/>